<dbReference type="InterPro" id="IPR006674">
    <property type="entry name" value="HD_domain"/>
</dbReference>
<dbReference type="EMBL" id="PCWR01000055">
    <property type="protein sequence ID" value="PIR06473.1"/>
    <property type="molecule type" value="Genomic_DNA"/>
</dbReference>
<keyword evidence="2" id="KW-0378">Hydrolase</keyword>
<dbReference type="NCBIfam" id="TIGR00277">
    <property type="entry name" value="HDIG"/>
    <property type="match status" value="1"/>
</dbReference>
<dbReference type="Gene3D" id="1.10.3210.10">
    <property type="entry name" value="Hypothetical protein af1432"/>
    <property type="match status" value="2"/>
</dbReference>
<gene>
    <name evidence="2" type="ORF">COV54_02435</name>
</gene>
<dbReference type="SUPFAM" id="SSF109604">
    <property type="entry name" value="HD-domain/PDEase-like"/>
    <property type="match status" value="1"/>
</dbReference>
<dbReference type="InterPro" id="IPR006675">
    <property type="entry name" value="HDIG_dom"/>
</dbReference>
<dbReference type="InterPro" id="IPR003607">
    <property type="entry name" value="HD/PDEase_dom"/>
</dbReference>
<dbReference type="Proteomes" id="UP000228867">
    <property type="component" value="Unassembled WGS sequence"/>
</dbReference>
<dbReference type="CDD" id="cd00077">
    <property type="entry name" value="HDc"/>
    <property type="match status" value="1"/>
</dbReference>
<dbReference type="SMART" id="SM00471">
    <property type="entry name" value="HDc"/>
    <property type="match status" value="1"/>
</dbReference>
<dbReference type="PANTHER" id="PTHR38659">
    <property type="entry name" value="METAL-DEPENDENT PHOSPHOHYDROLASE"/>
    <property type="match status" value="1"/>
</dbReference>
<feature type="domain" description="HD/PDEase" evidence="1">
    <location>
        <begin position="17"/>
        <end position="124"/>
    </location>
</feature>
<evidence type="ECO:0000259" key="1">
    <source>
        <dbReference type="SMART" id="SM00471"/>
    </source>
</evidence>
<sequence length="184" mass="20769">MKISREKAWALLNGYVKSPSLIKHSLAVEAAMRACALKYGGDIEEWGICGLLHDFDFEKFPIKERHPFEGAKILKELNYPPEIIEAILGHASYSGVKRESLMAKCLYAVDELCGFLMALAYIRPTHFEGMSSESVKKNLKKKGFAEKISREEIEEGIFELGVDKDEHFNLLIKTLQGISKELGF</sequence>
<accession>A0A2H0NC57</accession>
<dbReference type="AlphaFoldDB" id="A0A2H0NC57"/>
<dbReference type="Pfam" id="PF01966">
    <property type="entry name" value="HD"/>
    <property type="match status" value="1"/>
</dbReference>
<dbReference type="PANTHER" id="PTHR38659:SF1">
    <property type="entry name" value="METAL DEPENDENT PHOSPHOHYDROLASE"/>
    <property type="match status" value="1"/>
</dbReference>
<evidence type="ECO:0000313" key="2">
    <source>
        <dbReference type="EMBL" id="PIR06473.1"/>
    </source>
</evidence>
<evidence type="ECO:0000313" key="3">
    <source>
        <dbReference type="Proteomes" id="UP000228867"/>
    </source>
</evidence>
<name>A0A2H0NC57_9BACT</name>
<comment type="caution">
    <text evidence="2">The sequence shown here is derived from an EMBL/GenBank/DDBJ whole genome shotgun (WGS) entry which is preliminary data.</text>
</comment>
<dbReference type="GO" id="GO:0016787">
    <property type="term" value="F:hydrolase activity"/>
    <property type="evidence" value="ECO:0007669"/>
    <property type="project" value="UniProtKB-KW"/>
</dbReference>
<reference evidence="2 3" key="1">
    <citation type="submission" date="2017-09" db="EMBL/GenBank/DDBJ databases">
        <title>Depth-based differentiation of microbial function through sediment-hosted aquifers and enrichment of novel symbionts in the deep terrestrial subsurface.</title>
        <authorList>
            <person name="Probst A.J."/>
            <person name="Ladd B."/>
            <person name="Jarett J.K."/>
            <person name="Geller-Mcgrath D.E."/>
            <person name="Sieber C.M."/>
            <person name="Emerson J.B."/>
            <person name="Anantharaman K."/>
            <person name="Thomas B.C."/>
            <person name="Malmstrom R."/>
            <person name="Stieglmeier M."/>
            <person name="Klingl A."/>
            <person name="Woyke T."/>
            <person name="Ryan C.M."/>
            <person name="Banfield J.F."/>
        </authorList>
    </citation>
    <scope>NUCLEOTIDE SEQUENCE [LARGE SCALE GENOMIC DNA]</scope>
    <source>
        <strain evidence="2">CG11_big_fil_rev_8_21_14_0_20_38_23</strain>
    </source>
</reference>
<organism evidence="2 3">
    <name type="scientific">Candidatus Jorgensenbacteria bacterium CG11_big_fil_rev_8_21_14_0_20_38_23</name>
    <dbReference type="NCBI Taxonomy" id="1974594"/>
    <lineage>
        <taxon>Bacteria</taxon>
        <taxon>Candidatus Joergenseniibacteriota</taxon>
    </lineage>
</organism>
<proteinExistence type="predicted"/>
<protein>
    <submittedName>
        <fullName evidence="2">HAD family hydrolase</fullName>
    </submittedName>
</protein>